<protein>
    <recommendedName>
        <fullName evidence="2">DUF503 domain-containing protein</fullName>
    </recommendedName>
</protein>
<sequence>MVIKSLTDKMKNKFNISVAEVDEQDNHKLAVIGFACVTNQVAHADSIIENVVTFIENNTEAEVSDVFREIL</sequence>
<dbReference type="EMBL" id="VSSQ01051464">
    <property type="protein sequence ID" value="MPN05560.1"/>
    <property type="molecule type" value="Genomic_DNA"/>
</dbReference>
<evidence type="ECO:0000313" key="1">
    <source>
        <dbReference type="EMBL" id="MPN05560.1"/>
    </source>
</evidence>
<dbReference type="AlphaFoldDB" id="A0A645EVU0"/>
<dbReference type="PANTHER" id="PTHR36441:SF1">
    <property type="entry name" value="DUF503 DOMAIN-CONTAINING PROTEIN"/>
    <property type="match status" value="1"/>
</dbReference>
<dbReference type="PANTHER" id="PTHR36441">
    <property type="entry name" value="HYPOTHETICAL CYTOSOLIC PROTEIN"/>
    <property type="match status" value="1"/>
</dbReference>
<organism evidence="1">
    <name type="scientific">bioreactor metagenome</name>
    <dbReference type="NCBI Taxonomy" id="1076179"/>
    <lineage>
        <taxon>unclassified sequences</taxon>
        <taxon>metagenomes</taxon>
        <taxon>ecological metagenomes</taxon>
    </lineage>
</organism>
<reference evidence="1" key="1">
    <citation type="submission" date="2019-08" db="EMBL/GenBank/DDBJ databases">
        <authorList>
            <person name="Kucharzyk K."/>
            <person name="Murdoch R.W."/>
            <person name="Higgins S."/>
            <person name="Loffler F."/>
        </authorList>
    </citation>
    <scope>NUCLEOTIDE SEQUENCE</scope>
</reference>
<comment type="caution">
    <text evidence="1">The sequence shown here is derived from an EMBL/GenBank/DDBJ whole genome shotgun (WGS) entry which is preliminary data.</text>
</comment>
<dbReference type="Pfam" id="PF04456">
    <property type="entry name" value="DUF503"/>
    <property type="match status" value="1"/>
</dbReference>
<proteinExistence type="predicted"/>
<gene>
    <name evidence="1" type="ORF">SDC9_152811</name>
</gene>
<accession>A0A645EVU0</accession>
<dbReference type="InterPro" id="IPR036746">
    <property type="entry name" value="TT1725-like_sf"/>
</dbReference>
<evidence type="ECO:0008006" key="2">
    <source>
        <dbReference type="Google" id="ProtNLM"/>
    </source>
</evidence>
<dbReference type="SUPFAM" id="SSF103007">
    <property type="entry name" value="Hypothetical protein TT1725"/>
    <property type="match status" value="1"/>
</dbReference>
<name>A0A645EVU0_9ZZZZ</name>
<dbReference type="Gene3D" id="3.30.70.1120">
    <property type="entry name" value="TT1725-like"/>
    <property type="match status" value="1"/>
</dbReference>
<dbReference type="InterPro" id="IPR007546">
    <property type="entry name" value="DUF503"/>
</dbReference>